<keyword evidence="6 14" id="KW-0560">Oxidoreductase</keyword>
<keyword evidence="7" id="KW-1015">Disulfide bond</keyword>
<evidence type="ECO:0000256" key="10">
    <source>
        <dbReference type="ARBA" id="ARBA00038489"/>
    </source>
</evidence>
<evidence type="ECO:0000256" key="1">
    <source>
        <dbReference type="ARBA" id="ARBA00003330"/>
    </source>
</evidence>
<dbReference type="Gene3D" id="3.40.30.10">
    <property type="entry name" value="Glutaredoxin"/>
    <property type="match status" value="1"/>
</dbReference>
<evidence type="ECO:0000256" key="12">
    <source>
        <dbReference type="ARBA" id="ARBA00049091"/>
    </source>
</evidence>
<evidence type="ECO:0000313" key="14">
    <source>
        <dbReference type="EMBL" id="QHI95226.1"/>
    </source>
</evidence>
<dbReference type="Pfam" id="PF00578">
    <property type="entry name" value="AhpC-TSA"/>
    <property type="match status" value="1"/>
</dbReference>
<comment type="function">
    <text evidence="1">Thiol-specific peroxidase that catalyzes the reduction of hydrogen peroxide and organic hydroperoxides to water and alcohols, respectively. Plays a role in cell protection against oxidative stress by detoxifying peroxides and as sensor of hydrogen peroxide-mediated signaling events.</text>
</comment>
<evidence type="ECO:0000256" key="8">
    <source>
        <dbReference type="ARBA" id="ARBA00023284"/>
    </source>
</evidence>
<dbReference type="GO" id="GO:0045454">
    <property type="term" value="P:cell redox homeostasis"/>
    <property type="evidence" value="ECO:0007669"/>
    <property type="project" value="TreeGrafter"/>
</dbReference>
<comment type="subunit">
    <text evidence="2">Monomer.</text>
</comment>
<protein>
    <recommendedName>
        <fullName evidence="3">thioredoxin-dependent peroxiredoxin</fullName>
        <ecNumber evidence="3">1.11.1.24</ecNumber>
    </recommendedName>
    <alternativeName>
        <fullName evidence="9">Thioredoxin peroxidase</fullName>
    </alternativeName>
    <alternativeName>
        <fullName evidence="11">Thioredoxin-dependent peroxiredoxin Bcp</fullName>
    </alternativeName>
</protein>
<evidence type="ECO:0000259" key="13">
    <source>
        <dbReference type="PROSITE" id="PS51352"/>
    </source>
</evidence>
<evidence type="ECO:0000313" key="15">
    <source>
        <dbReference type="Proteomes" id="UP000463975"/>
    </source>
</evidence>
<dbReference type="NCBIfam" id="NF006960">
    <property type="entry name" value="PRK09437.1"/>
    <property type="match status" value="1"/>
</dbReference>
<sequence>MTVSTLKIGDKAPSFTLAGIGPEGEVKIESSALLGKPYLIYFYPKALTSGCTTQACALRDALPDLRIPQGLELPVFGISPDPLKKLSRFSEKEKLNFTLLSDEDHALAESYGVWVSKTLYGRFFMGIERSSFLIDEKGFISALKRKIRPAEQVEWTKTSLAQLSS</sequence>
<keyword evidence="15" id="KW-1185">Reference proteome</keyword>
<dbReference type="PROSITE" id="PS51352">
    <property type="entry name" value="THIOREDOXIN_2"/>
    <property type="match status" value="1"/>
</dbReference>
<evidence type="ECO:0000256" key="6">
    <source>
        <dbReference type="ARBA" id="ARBA00023002"/>
    </source>
</evidence>
<comment type="similarity">
    <text evidence="10">Belongs to the peroxiredoxin family. BCP/PrxQ subfamily.</text>
</comment>
<evidence type="ECO:0000256" key="4">
    <source>
        <dbReference type="ARBA" id="ARBA00022559"/>
    </source>
</evidence>
<organism evidence="14 15">
    <name type="scientific">Aristophania vespae</name>
    <dbReference type="NCBI Taxonomy" id="2697033"/>
    <lineage>
        <taxon>Bacteria</taxon>
        <taxon>Pseudomonadati</taxon>
        <taxon>Pseudomonadota</taxon>
        <taxon>Alphaproteobacteria</taxon>
        <taxon>Acetobacterales</taxon>
        <taxon>Acetobacteraceae</taxon>
        <taxon>Aristophania</taxon>
    </lineage>
</organism>
<feature type="domain" description="Thioredoxin" evidence="13">
    <location>
        <begin position="6"/>
        <end position="165"/>
    </location>
</feature>
<evidence type="ECO:0000256" key="7">
    <source>
        <dbReference type="ARBA" id="ARBA00023157"/>
    </source>
</evidence>
<reference evidence="14 15" key="1">
    <citation type="submission" date="2020-01" db="EMBL/GenBank/DDBJ databases">
        <title>Genome sequencing of strain KACC 21507.</title>
        <authorList>
            <person name="Heo J."/>
            <person name="Kim S.-J."/>
            <person name="Kim J.-S."/>
            <person name="Hong S.-B."/>
            <person name="Kwon S.-W."/>
        </authorList>
    </citation>
    <scope>NUCLEOTIDE SEQUENCE [LARGE SCALE GENOMIC DNA]</scope>
    <source>
        <strain evidence="14 15">KACC 21507</strain>
    </source>
</reference>
<keyword evidence="4 14" id="KW-0575">Peroxidase</keyword>
<evidence type="ECO:0000256" key="2">
    <source>
        <dbReference type="ARBA" id="ARBA00011245"/>
    </source>
</evidence>
<dbReference type="InterPro" id="IPR013766">
    <property type="entry name" value="Thioredoxin_domain"/>
</dbReference>
<evidence type="ECO:0000256" key="11">
    <source>
        <dbReference type="ARBA" id="ARBA00042639"/>
    </source>
</evidence>
<dbReference type="GO" id="GO:0008379">
    <property type="term" value="F:thioredoxin peroxidase activity"/>
    <property type="evidence" value="ECO:0007669"/>
    <property type="project" value="TreeGrafter"/>
</dbReference>
<dbReference type="EC" id="1.11.1.24" evidence="3"/>
<dbReference type="GO" id="GO:0005737">
    <property type="term" value="C:cytoplasm"/>
    <property type="evidence" value="ECO:0007669"/>
    <property type="project" value="TreeGrafter"/>
</dbReference>
<accession>A0A6P1N9Y3</accession>
<evidence type="ECO:0000256" key="3">
    <source>
        <dbReference type="ARBA" id="ARBA00013017"/>
    </source>
</evidence>
<dbReference type="Proteomes" id="UP000463975">
    <property type="component" value="Chromosome"/>
</dbReference>
<dbReference type="PANTHER" id="PTHR42801">
    <property type="entry name" value="THIOREDOXIN-DEPENDENT PEROXIDE REDUCTASE"/>
    <property type="match status" value="1"/>
</dbReference>
<dbReference type="SUPFAM" id="SSF52833">
    <property type="entry name" value="Thioredoxin-like"/>
    <property type="match status" value="1"/>
</dbReference>
<name>A0A6P1N9Y3_9PROT</name>
<gene>
    <name evidence="14" type="ORF">GT348_02085</name>
</gene>
<evidence type="ECO:0000256" key="9">
    <source>
        <dbReference type="ARBA" id="ARBA00032824"/>
    </source>
</evidence>
<keyword evidence="8" id="KW-0676">Redox-active center</keyword>
<dbReference type="RefSeq" id="WP_160618304.1">
    <property type="nucleotide sequence ID" value="NZ_CP047652.1"/>
</dbReference>
<keyword evidence="5" id="KW-0049">Antioxidant</keyword>
<dbReference type="AlphaFoldDB" id="A0A6P1N9Y3"/>
<dbReference type="CDD" id="cd03017">
    <property type="entry name" value="PRX_BCP"/>
    <property type="match status" value="1"/>
</dbReference>
<dbReference type="InterPro" id="IPR036249">
    <property type="entry name" value="Thioredoxin-like_sf"/>
</dbReference>
<dbReference type="KEGG" id="bomb:GT348_02085"/>
<dbReference type="FunFam" id="3.40.30.10:FF:000007">
    <property type="entry name" value="Thioredoxin-dependent thiol peroxidase"/>
    <property type="match status" value="1"/>
</dbReference>
<proteinExistence type="inferred from homology"/>
<dbReference type="EMBL" id="CP047652">
    <property type="protein sequence ID" value="QHI95226.1"/>
    <property type="molecule type" value="Genomic_DNA"/>
</dbReference>
<dbReference type="InterPro" id="IPR050924">
    <property type="entry name" value="Peroxiredoxin_BCP/PrxQ"/>
</dbReference>
<evidence type="ECO:0000256" key="5">
    <source>
        <dbReference type="ARBA" id="ARBA00022862"/>
    </source>
</evidence>
<dbReference type="GO" id="GO:0034599">
    <property type="term" value="P:cellular response to oxidative stress"/>
    <property type="evidence" value="ECO:0007669"/>
    <property type="project" value="TreeGrafter"/>
</dbReference>
<dbReference type="InterPro" id="IPR000866">
    <property type="entry name" value="AhpC/TSA"/>
</dbReference>
<dbReference type="PANTHER" id="PTHR42801:SF4">
    <property type="entry name" value="AHPC_TSA FAMILY PROTEIN"/>
    <property type="match status" value="1"/>
</dbReference>
<comment type="catalytic activity">
    <reaction evidence="12">
        <text>a hydroperoxide + [thioredoxin]-dithiol = an alcohol + [thioredoxin]-disulfide + H2O</text>
        <dbReference type="Rhea" id="RHEA:62620"/>
        <dbReference type="Rhea" id="RHEA-COMP:10698"/>
        <dbReference type="Rhea" id="RHEA-COMP:10700"/>
        <dbReference type="ChEBI" id="CHEBI:15377"/>
        <dbReference type="ChEBI" id="CHEBI:29950"/>
        <dbReference type="ChEBI" id="CHEBI:30879"/>
        <dbReference type="ChEBI" id="CHEBI:35924"/>
        <dbReference type="ChEBI" id="CHEBI:50058"/>
        <dbReference type="EC" id="1.11.1.24"/>
    </reaction>
</comment>